<keyword evidence="1" id="KW-0732">Signal</keyword>
<evidence type="ECO:0000313" key="2">
    <source>
        <dbReference type="EMBL" id="KRY69004.1"/>
    </source>
</evidence>
<comment type="caution">
    <text evidence="2">The sequence shown here is derived from an EMBL/GenBank/DDBJ whole genome shotgun (WGS) entry which is preliminary data.</text>
</comment>
<feature type="chain" id="PRO_5006877077" evidence="1">
    <location>
        <begin position="24"/>
        <end position="542"/>
    </location>
</feature>
<gene>
    <name evidence="2" type="ORF">T4A_7106</name>
</gene>
<evidence type="ECO:0000256" key="1">
    <source>
        <dbReference type="SAM" id="SignalP"/>
    </source>
</evidence>
<dbReference type="Proteomes" id="UP000054632">
    <property type="component" value="Unassembled WGS sequence"/>
</dbReference>
<evidence type="ECO:0000313" key="3">
    <source>
        <dbReference type="Proteomes" id="UP000054632"/>
    </source>
</evidence>
<feature type="signal peptide" evidence="1">
    <location>
        <begin position="1"/>
        <end position="23"/>
    </location>
</feature>
<sequence length="542" mass="58438">MHMAVKLTFILLLFCHHICICLSRSDYFKISYIYVSALARDDLCKRFHTMAACKAADATFDKHKTEAIPAEKKTVIVSGRKALSTQNYCMDYQTHFVYYCKGNIASSTTDDIRSFCDAYNKFCNIGNVPTSDAASLNSEAAQQQVSQMCSNYQHLASRFCTGKEIGRVKQLCNLYRTYCLRNQEEAPTALPLSAGTGIFQSVKSTDEAMYCSRNSQAYVQYCFQRPAGKTVQFCKTYAQKCPLPKEGTQMLREGEPSSVLTSGNLFLQPGIDISLLCSQYRLIAERICTGYETQNVRQYCNLYRVYCLNQRPFPIIDGNIGVTTDAWGVSGIPFYPFNPQGAIGGGRRVGIGFGDWGARVSEQRGVSDFWDQGRVINANWQRGIYGPTRGWGVPLVGIGGFRSNVVKLGGLAAPADWAALRSGGVPPPTLGMVRPGFLPFSGPTAVGASSPTSLSPLGQGPQDASLTSMSGQGMTGLGQGIGFGQSTGIGIGNTPIFGTSSGTSINPLGGITSGRGWNAAGIRGFSGTGVDFSGLPFLRNIG</sequence>
<proteinExistence type="predicted"/>
<dbReference type="AlphaFoldDB" id="A0A0V1E5I2"/>
<protein>
    <submittedName>
        <fullName evidence="2">Uncharacterized protein</fullName>
    </submittedName>
</protein>
<accession>A0A0V1E5I2</accession>
<organism evidence="2 3">
    <name type="scientific">Trichinella pseudospiralis</name>
    <name type="common">Parasitic roundworm</name>
    <dbReference type="NCBI Taxonomy" id="6337"/>
    <lineage>
        <taxon>Eukaryota</taxon>
        <taxon>Metazoa</taxon>
        <taxon>Ecdysozoa</taxon>
        <taxon>Nematoda</taxon>
        <taxon>Enoplea</taxon>
        <taxon>Dorylaimia</taxon>
        <taxon>Trichinellida</taxon>
        <taxon>Trichinellidae</taxon>
        <taxon>Trichinella</taxon>
    </lineage>
</organism>
<dbReference type="EMBL" id="JYDR01000099">
    <property type="protein sequence ID" value="KRY69004.1"/>
    <property type="molecule type" value="Genomic_DNA"/>
</dbReference>
<name>A0A0V1E5I2_TRIPS</name>
<reference evidence="2 3" key="1">
    <citation type="submission" date="2015-01" db="EMBL/GenBank/DDBJ databases">
        <title>Evolution of Trichinella species and genotypes.</title>
        <authorList>
            <person name="Korhonen P.K."/>
            <person name="Edoardo P."/>
            <person name="Giuseppe L.R."/>
            <person name="Gasser R.B."/>
        </authorList>
    </citation>
    <scope>NUCLEOTIDE SEQUENCE [LARGE SCALE GENOMIC DNA]</scope>
    <source>
        <strain evidence="2">ISS13</strain>
    </source>
</reference>